<protein>
    <submittedName>
        <fullName evidence="2">DUF983 domain-containing protein</fullName>
    </submittedName>
</protein>
<accession>A0A507ZRP4</accession>
<sequence>MKFLRGSKLYSILTGTCPVCHRGEMYKVSNPYKLSKVYDMYEYCSHCGIKYKMEPSFFYGAMYVSYALGVAFSVATFIVAHLLFGLGVVGSFIAIVAVLILLMPIIMRLSRNIWINLFYNYKESAAEGNKDS</sequence>
<gene>
    <name evidence="2" type="ORF">FKR84_04050</name>
</gene>
<dbReference type="Proteomes" id="UP000317169">
    <property type="component" value="Unassembled WGS sequence"/>
</dbReference>
<reference evidence="2 3" key="1">
    <citation type="submission" date="2019-06" db="EMBL/GenBank/DDBJ databases">
        <title>Flavibacter putida gen. nov., sp. nov., a novel marine bacterium of the family Flavobacteriaceae isolated from coastal seawater.</title>
        <authorList>
            <person name="Feng X."/>
        </authorList>
    </citation>
    <scope>NUCLEOTIDE SEQUENCE [LARGE SCALE GENOMIC DNA]</scope>
    <source>
        <strain evidence="2 3">PLHSN227</strain>
    </source>
</reference>
<dbReference type="OrthoDB" id="9790326at2"/>
<keyword evidence="3" id="KW-1185">Reference proteome</keyword>
<evidence type="ECO:0000256" key="1">
    <source>
        <dbReference type="SAM" id="Phobius"/>
    </source>
</evidence>
<keyword evidence="1" id="KW-0812">Transmembrane</keyword>
<dbReference type="Pfam" id="PF06170">
    <property type="entry name" value="DUF983"/>
    <property type="match status" value="1"/>
</dbReference>
<feature type="transmembrane region" description="Helical" evidence="1">
    <location>
        <begin position="84"/>
        <end position="106"/>
    </location>
</feature>
<feature type="transmembrane region" description="Helical" evidence="1">
    <location>
        <begin position="57"/>
        <end position="78"/>
    </location>
</feature>
<name>A0A507ZRP4_9FLAO</name>
<dbReference type="InterPro" id="IPR009325">
    <property type="entry name" value="DUF983"/>
</dbReference>
<dbReference type="EMBL" id="VIAR01000003">
    <property type="protein sequence ID" value="TQD39677.1"/>
    <property type="molecule type" value="Genomic_DNA"/>
</dbReference>
<organism evidence="2 3">
    <name type="scientific">Haloflavibacter putidus</name>
    <dbReference type="NCBI Taxonomy" id="2576776"/>
    <lineage>
        <taxon>Bacteria</taxon>
        <taxon>Pseudomonadati</taxon>
        <taxon>Bacteroidota</taxon>
        <taxon>Flavobacteriia</taxon>
        <taxon>Flavobacteriales</taxon>
        <taxon>Flavobacteriaceae</taxon>
        <taxon>Haloflavibacter</taxon>
    </lineage>
</organism>
<keyword evidence="1" id="KW-0472">Membrane</keyword>
<evidence type="ECO:0000313" key="3">
    <source>
        <dbReference type="Proteomes" id="UP000317169"/>
    </source>
</evidence>
<evidence type="ECO:0000313" key="2">
    <source>
        <dbReference type="EMBL" id="TQD39677.1"/>
    </source>
</evidence>
<proteinExistence type="predicted"/>
<comment type="caution">
    <text evidence="2">The sequence shown here is derived from an EMBL/GenBank/DDBJ whole genome shotgun (WGS) entry which is preliminary data.</text>
</comment>
<dbReference type="AlphaFoldDB" id="A0A507ZRP4"/>
<keyword evidence="1" id="KW-1133">Transmembrane helix</keyword>
<dbReference type="RefSeq" id="WP_141420920.1">
    <property type="nucleotide sequence ID" value="NZ_VIAR01000003.1"/>
</dbReference>